<dbReference type="InterPro" id="IPR050449">
    <property type="entry name" value="Ephrin_rcpt_TKs"/>
</dbReference>
<dbReference type="InterPro" id="IPR014756">
    <property type="entry name" value="Ig_E-set"/>
</dbReference>
<accession>A0A6L9L9F1</accession>
<feature type="domain" description="Fibronectin type-III" evidence="15">
    <location>
        <begin position="973"/>
        <end position="1058"/>
    </location>
</feature>
<dbReference type="SUPFAM" id="SSF48208">
    <property type="entry name" value="Six-hairpin glycosidases"/>
    <property type="match status" value="1"/>
</dbReference>
<evidence type="ECO:0000256" key="2">
    <source>
        <dbReference type="ARBA" id="ARBA00007072"/>
    </source>
</evidence>
<dbReference type="NCBIfam" id="TIGR04183">
    <property type="entry name" value="Por_Secre_tail"/>
    <property type="match status" value="1"/>
</dbReference>
<dbReference type="GO" id="GO:0005005">
    <property type="term" value="F:transmembrane-ephrin receptor activity"/>
    <property type="evidence" value="ECO:0007669"/>
    <property type="project" value="TreeGrafter"/>
</dbReference>
<sequence>MKQFCLWTLVWLLTMYHGLAAPPGTTDFIRIDQFGYLQNARKVAVIVNPQVGSNAGQPFHASTGTNQYQVRRWSDDGVVFSGTIQAWNNGATQASSGDKGWWFDFSTVNTPGSYYIFDVGNNVGSYRFDVGDNVYSDVLKAAMRVYFYQRINFSKQPPYTDSKWADTAMMEGPLQDRQATSRDAKGDTRTAKDLHGGWMDAGDMNKYVTFAEEPVALLLEAYRLNPSVFGDNFNIPESGNGIPDVLDEVKWELDFMRRMQDATGTGGLFLKVGFDTYEGEVSPPSADKRPRYYLPECTSSTLAGAAMFAVGGAVYRTIPAMSAYAQDLITRAEQAFNRGKQTTNGFTTFQTDCDDGHIKSGDADKSATVQRQSAVVAAIYLFEATGKAEYKTFVDTYFSQIQPVQNEWWGPYTMHVHTALLRYAAHPDATPATAARIRSVKSVQNDVLSIKDYTANKDLYRAYMADEQYHWGSNQVRGNAGVANLDFVNFAINPSNKALYREVAGEYLHWFHGVNAQGKVMLSNMYPYGAENSQNEIYHTWFAHGTDWDNAQTSPKGPAPGYLTGGPNSMDQYTGTEGYIRNEPLQKRYKDWNTGWPQDSWIFTEVAIYNQAPYISLLSRLMVPTTDPTDTEPPTTPTNLVASELSPYSVKLTWNGSTDNRGTPTYEVYQDGVRIAETPETSFNVTTLSPSNSYVFTVKAIDFSANRSNPSNAVTVSTPAPSANDYIIYGDALKNTVVEWSWGSGNDLANTNPVKIGQRSLKVNVTAKFGALSLRNSEILKTANYPGGVQFWFYGTDKTVRIFMSEIDTGETTDSYRINAEPNTWTLVRIPWSFWGNPSQIQRISFADGAGETHSFVLDDIRLIAGDTAPDTQAPSIPANLSATNVTTTSLRLNWLASTDNVGVTAYEVYQGTTLLNDKVTSTSFDVTGLTCNTTYRFTVRAKDAAGNVSASSNELTVRTGACTTTDTQAPSQPTNLVASNVTGNSFTLSWSAATDNVGVVGYEVYQNGVVINNVTTTTLNVSNLACGTAYVYTVLAKDAAGNKSTQSASLTVTTTNCPPSSGNDAIYDEALNPEWKEWSWSVDRNYANSNPVKVGQNSLAVTYTDGWGGWSIIRNTPFTPSPQTTLRFWIYATTNKTIGVYTNTDNESGQSAVSTFQPTPNVWQEVVITMAQLGNPARIKRLTVQNQASGSTLIYLDNIRLEQSFSLTASNVTATGLRLTWSAPSSNSNVAAYDVYRNGTLLTSTVGVTTVDVAGLTCGTAYTFTVRAKDVMGNAVDQSVPLSVTTVACPSNTAGEAIYDEAPNAEWKEWSWGINRNYTNTNPVKVGQYALSVAYNGGWGGWSIIRNSALVPTAQTTIRFWIYATTNKTIGLYTNAENESGQSAVFTFQPTPNVWQEITVTMPQLGNPARIKRLTIQSQAGGDNLIYLDNIRTETPVAARLAATREEYGTESSIMISPNPTGGPIRIQIQTNEAQAGTLTVLSQTGVSVYDQPVQVQEGLNEFTPNLSHLPAGTYLVRWQTATRRLVGRLILSN</sequence>
<evidence type="ECO:0000256" key="12">
    <source>
        <dbReference type="ARBA" id="ARBA00023295"/>
    </source>
</evidence>
<keyword evidence="8" id="KW-1133">Transmembrane helix</keyword>
<keyword evidence="10" id="KW-0675">Receptor</keyword>
<dbReference type="Pfam" id="PF00759">
    <property type="entry name" value="Glyco_hydro_9"/>
    <property type="match status" value="1"/>
</dbReference>
<dbReference type="PANTHER" id="PTHR46877">
    <property type="entry name" value="EPH RECEPTOR A5"/>
    <property type="match status" value="1"/>
</dbReference>
<dbReference type="Gene3D" id="2.60.120.430">
    <property type="entry name" value="Galactose-binding lectin"/>
    <property type="match status" value="3"/>
</dbReference>
<dbReference type="GO" id="GO:0005524">
    <property type="term" value="F:ATP binding"/>
    <property type="evidence" value="ECO:0007669"/>
    <property type="project" value="UniProtKB-KW"/>
</dbReference>
<evidence type="ECO:0000256" key="7">
    <source>
        <dbReference type="ARBA" id="ARBA00022840"/>
    </source>
</evidence>
<dbReference type="InterPro" id="IPR008928">
    <property type="entry name" value="6-hairpin_glycosidase_sf"/>
</dbReference>
<feature type="domain" description="Fibronectin type-III" evidence="15">
    <location>
        <begin position="1204"/>
        <end position="1293"/>
    </location>
</feature>
<keyword evidence="12" id="KW-0326">Glycosidase</keyword>
<dbReference type="InterPro" id="IPR036116">
    <property type="entry name" value="FN3_sf"/>
</dbReference>
<dbReference type="InterPro" id="IPR013783">
    <property type="entry name" value="Ig-like_fold"/>
</dbReference>
<keyword evidence="9" id="KW-0472">Membrane</keyword>
<evidence type="ECO:0000256" key="11">
    <source>
        <dbReference type="ARBA" id="ARBA00023277"/>
    </source>
</evidence>
<keyword evidence="13" id="KW-0624">Polysaccharide degradation</keyword>
<evidence type="ECO:0000256" key="9">
    <source>
        <dbReference type="ARBA" id="ARBA00023136"/>
    </source>
</evidence>
<evidence type="ECO:0000256" key="4">
    <source>
        <dbReference type="ARBA" id="ARBA00022729"/>
    </source>
</evidence>
<dbReference type="InterPro" id="IPR026444">
    <property type="entry name" value="Secre_tail"/>
</dbReference>
<dbReference type="GO" id="GO:0008810">
    <property type="term" value="F:cellulase activity"/>
    <property type="evidence" value="ECO:0007669"/>
    <property type="project" value="InterPro"/>
</dbReference>
<feature type="domain" description="Fibronectin type-III" evidence="15">
    <location>
        <begin position="636"/>
        <end position="721"/>
    </location>
</feature>
<evidence type="ECO:0000256" key="6">
    <source>
        <dbReference type="ARBA" id="ARBA00022801"/>
    </source>
</evidence>
<evidence type="ECO:0000256" key="14">
    <source>
        <dbReference type="SAM" id="SignalP"/>
    </source>
</evidence>
<keyword evidence="6" id="KW-0378">Hydrolase</keyword>
<dbReference type="InterPro" id="IPR004197">
    <property type="entry name" value="Cellulase_Ig-like"/>
</dbReference>
<evidence type="ECO:0000313" key="17">
    <source>
        <dbReference type="Proteomes" id="UP000474175"/>
    </source>
</evidence>
<dbReference type="GO" id="GO:0005886">
    <property type="term" value="C:plasma membrane"/>
    <property type="evidence" value="ECO:0007669"/>
    <property type="project" value="TreeGrafter"/>
</dbReference>
<dbReference type="CDD" id="cd02850">
    <property type="entry name" value="E_set_Cellulase_N"/>
    <property type="match status" value="1"/>
</dbReference>
<dbReference type="InterPro" id="IPR012341">
    <property type="entry name" value="6hp_glycosidase-like_sf"/>
</dbReference>
<keyword evidence="17" id="KW-1185">Reference proteome</keyword>
<dbReference type="SMART" id="SM00060">
    <property type="entry name" value="FN3"/>
    <property type="match status" value="4"/>
</dbReference>
<dbReference type="Pfam" id="PF02927">
    <property type="entry name" value="CelD_N"/>
    <property type="match status" value="1"/>
</dbReference>
<dbReference type="PANTHER" id="PTHR46877:SF14">
    <property type="entry name" value="RECEPTOR PROTEIN-TYROSINE KINASE"/>
    <property type="match status" value="1"/>
</dbReference>
<dbReference type="Gene3D" id="1.50.10.10">
    <property type="match status" value="1"/>
</dbReference>
<dbReference type="Gene3D" id="2.60.40.10">
    <property type="entry name" value="Immunoglobulins"/>
    <property type="match status" value="5"/>
</dbReference>
<reference evidence="16 17" key="1">
    <citation type="submission" date="2020-02" db="EMBL/GenBank/DDBJ databases">
        <title>Draft genome sequence of two Spirosoma agri KCTC 52727 and Spirosoma terrae KCTC 52035.</title>
        <authorList>
            <person name="Rojas J."/>
            <person name="Ambika Manirajan B."/>
            <person name="Suarez C."/>
            <person name="Ratering S."/>
            <person name="Schnell S."/>
        </authorList>
    </citation>
    <scope>NUCLEOTIDE SEQUENCE [LARGE SCALE GENOMIC DNA]</scope>
    <source>
        <strain evidence="16 17">KCTC 52035</strain>
    </source>
</reference>
<protein>
    <submittedName>
        <fullName evidence="16">T9SS type A sorting domain-containing protein</fullName>
    </submittedName>
</protein>
<feature type="domain" description="Fibronectin type-III" evidence="15">
    <location>
        <begin position="877"/>
        <end position="963"/>
    </location>
</feature>
<dbReference type="InterPro" id="IPR001701">
    <property type="entry name" value="Glyco_hydro_9"/>
</dbReference>
<feature type="signal peptide" evidence="14">
    <location>
        <begin position="1"/>
        <end position="20"/>
    </location>
</feature>
<dbReference type="RefSeq" id="WP_163949141.1">
    <property type="nucleotide sequence ID" value="NZ_JAAFZH010000005.1"/>
</dbReference>
<dbReference type="EMBL" id="JAAFZH010000005">
    <property type="protein sequence ID" value="NDU95992.1"/>
    <property type="molecule type" value="Genomic_DNA"/>
</dbReference>
<keyword evidence="7" id="KW-0067">ATP-binding</keyword>
<keyword evidence="5" id="KW-0547">Nucleotide-binding</keyword>
<dbReference type="Pfam" id="PF00041">
    <property type="entry name" value="fn3"/>
    <property type="match status" value="4"/>
</dbReference>
<dbReference type="PROSITE" id="PS50853">
    <property type="entry name" value="FN3"/>
    <property type="match status" value="4"/>
</dbReference>
<dbReference type="InterPro" id="IPR008979">
    <property type="entry name" value="Galactose-bd-like_sf"/>
</dbReference>
<comment type="subcellular location">
    <subcellularLocation>
        <location evidence="1">Membrane</location>
        <topology evidence="1">Single-pass membrane protein</topology>
    </subcellularLocation>
</comment>
<evidence type="ECO:0000256" key="3">
    <source>
        <dbReference type="ARBA" id="ARBA00022692"/>
    </source>
</evidence>
<dbReference type="InterPro" id="IPR003961">
    <property type="entry name" value="FN3_dom"/>
</dbReference>
<evidence type="ECO:0000256" key="8">
    <source>
        <dbReference type="ARBA" id="ARBA00022989"/>
    </source>
</evidence>
<dbReference type="Proteomes" id="UP000474175">
    <property type="component" value="Unassembled WGS sequence"/>
</dbReference>
<proteinExistence type="inferred from homology"/>
<evidence type="ECO:0000256" key="13">
    <source>
        <dbReference type="ARBA" id="ARBA00023326"/>
    </source>
</evidence>
<keyword evidence="4 14" id="KW-0732">Signal</keyword>
<comment type="similarity">
    <text evidence="2">Belongs to the glycosyl hydrolase 9 (cellulase E) family.</text>
</comment>
<organism evidence="16 17">
    <name type="scientific">Spirosoma terrae</name>
    <dbReference type="NCBI Taxonomy" id="1968276"/>
    <lineage>
        <taxon>Bacteria</taxon>
        <taxon>Pseudomonadati</taxon>
        <taxon>Bacteroidota</taxon>
        <taxon>Cytophagia</taxon>
        <taxon>Cytophagales</taxon>
        <taxon>Cytophagaceae</taxon>
        <taxon>Spirosoma</taxon>
    </lineage>
</organism>
<evidence type="ECO:0000256" key="5">
    <source>
        <dbReference type="ARBA" id="ARBA00022741"/>
    </source>
</evidence>
<dbReference type="SUPFAM" id="SSF49785">
    <property type="entry name" value="Galactose-binding domain-like"/>
    <property type="match status" value="1"/>
</dbReference>
<keyword evidence="3" id="KW-0812">Transmembrane</keyword>
<dbReference type="SUPFAM" id="SSF49265">
    <property type="entry name" value="Fibronectin type III"/>
    <property type="match status" value="3"/>
</dbReference>
<dbReference type="GO" id="GO:0000272">
    <property type="term" value="P:polysaccharide catabolic process"/>
    <property type="evidence" value="ECO:0007669"/>
    <property type="project" value="UniProtKB-KW"/>
</dbReference>
<feature type="chain" id="PRO_5026829758" evidence="14">
    <location>
        <begin position="21"/>
        <end position="1535"/>
    </location>
</feature>
<dbReference type="CDD" id="cd00063">
    <property type="entry name" value="FN3"/>
    <property type="match status" value="4"/>
</dbReference>
<gene>
    <name evidence="16" type="ORF">GK108_14005</name>
</gene>
<evidence type="ECO:0000259" key="15">
    <source>
        <dbReference type="PROSITE" id="PS50853"/>
    </source>
</evidence>
<dbReference type="SUPFAM" id="SSF81296">
    <property type="entry name" value="E set domains"/>
    <property type="match status" value="1"/>
</dbReference>
<name>A0A6L9L9F1_9BACT</name>
<evidence type="ECO:0000256" key="1">
    <source>
        <dbReference type="ARBA" id="ARBA00004167"/>
    </source>
</evidence>
<evidence type="ECO:0000313" key="16">
    <source>
        <dbReference type="EMBL" id="NDU95992.1"/>
    </source>
</evidence>
<evidence type="ECO:0000256" key="10">
    <source>
        <dbReference type="ARBA" id="ARBA00023170"/>
    </source>
</evidence>
<comment type="caution">
    <text evidence="16">The sequence shown here is derived from an EMBL/GenBank/DDBJ whole genome shotgun (WGS) entry which is preliminary data.</text>
</comment>
<keyword evidence="11" id="KW-0119">Carbohydrate metabolism</keyword>
<dbReference type="FunFam" id="2.60.40.10:FF:001114">
    <property type="entry name" value="Chitinase A1"/>
    <property type="match status" value="1"/>
</dbReference>